<dbReference type="InterPro" id="IPR018247">
    <property type="entry name" value="EF_Hand_1_Ca_BS"/>
</dbReference>
<feature type="signal peptide" evidence="1">
    <location>
        <begin position="1"/>
        <end position="23"/>
    </location>
</feature>
<evidence type="ECO:0000313" key="4">
    <source>
        <dbReference type="Proteomes" id="UP000254893"/>
    </source>
</evidence>
<evidence type="ECO:0000313" key="3">
    <source>
        <dbReference type="EMBL" id="SUJ12818.1"/>
    </source>
</evidence>
<dbReference type="SUPFAM" id="SSF49464">
    <property type="entry name" value="Carboxypeptidase regulatory domain-like"/>
    <property type="match status" value="1"/>
</dbReference>
<dbReference type="InterPro" id="IPR023996">
    <property type="entry name" value="TonB-dep_OMP_SusC/RagA"/>
</dbReference>
<protein>
    <submittedName>
        <fullName evidence="3">TonB-linked outer membrane protein, SusC/RagA family</fullName>
    </submittedName>
</protein>
<evidence type="ECO:0000259" key="2">
    <source>
        <dbReference type="Pfam" id="PF07715"/>
    </source>
</evidence>
<dbReference type="Gene3D" id="2.170.130.10">
    <property type="entry name" value="TonB-dependent receptor, plug domain"/>
    <property type="match status" value="1"/>
</dbReference>
<dbReference type="AlphaFoldDB" id="A0A380C4V1"/>
<dbReference type="InterPro" id="IPR008969">
    <property type="entry name" value="CarboxyPept-like_regulatory"/>
</dbReference>
<dbReference type="NCBIfam" id="TIGR04056">
    <property type="entry name" value="OMP_RagA_SusC"/>
    <property type="match status" value="1"/>
</dbReference>
<proteinExistence type="predicted"/>
<evidence type="ECO:0000256" key="1">
    <source>
        <dbReference type="SAM" id="SignalP"/>
    </source>
</evidence>
<dbReference type="Gene3D" id="2.60.40.1120">
    <property type="entry name" value="Carboxypeptidase-like, regulatory domain"/>
    <property type="match status" value="1"/>
</dbReference>
<dbReference type="NCBIfam" id="TIGR04057">
    <property type="entry name" value="SusC_RagA_signa"/>
    <property type="match status" value="1"/>
</dbReference>
<gene>
    <name evidence="3" type="ORF">NCTC11388_02225</name>
</gene>
<feature type="chain" id="PRO_5016796614" evidence="1">
    <location>
        <begin position="24"/>
        <end position="1034"/>
    </location>
</feature>
<dbReference type="InterPro" id="IPR037066">
    <property type="entry name" value="Plug_dom_sf"/>
</dbReference>
<dbReference type="InterPro" id="IPR012910">
    <property type="entry name" value="Plug_dom"/>
</dbReference>
<accession>A0A380C4V1</accession>
<dbReference type="RefSeq" id="WP_115170144.1">
    <property type="nucleotide sequence ID" value="NZ_UGYW01000002.1"/>
</dbReference>
<sequence>MKRKLLVSLWLLIGTVCMSAAFAQTKSELDITGTVKDELNNPLDGVTVVNTASKKTVATDPSGQFNILAARGDTIVVRYIGYEDYRTVINTTINLNVILKAINNSINEVVVVGYGQQKKISLVGAQSTVKVEDLKVPIANLSAALAGRISGLIGVQRTGLPGSDGADLWIRGISTFNQSGNNASPLVVVDGIQGRDINSFDPEDISSFTILKDASATAVYGVAGANGVILITTKRGMSGKPVLMFNYNQGLTSFTKRPELTDGVTYMKLRNEARIATGLEKEYSNNYINNTILGTDPYLYPNVNWMDELFRSVSTNRRANFSARGGSEFANYYVSGAYYDEESLLRTDALQSYDATTRFKRYNFTSNVSMNWTSTTKFELGMQGYVANINYPGVNPQDAFSNVMQTNPVLYPVMYPGNLVPGVSSAGAQPNPYALVTQTGFQNIFSNQIMTNARLTQDLKFWVPGLTFSALYSFDIWNSHTINRVRNRSTYLINRLFPYDENGNPILNIISQGTDDLAFSKSNDANRQFYTEASLNYNTTIAEDHTISAMLLFNQREKTFAFANSVTSSLPFRSQGLAGRLTYSFADKYFVEGNFGYNGSENFAPDMKFGFFPSFGVGWVVSNEKFYEPVKDVFDFLKLRYSNGIVGDGGALDINSGVRRFGYLTLVNTDAGGYTFGNGSNNVGYGGTAITDYGTNVQWAESHKQNLGVEIKTLKSKLSLTVDFFKERRSGVFLQRGALPGYVGLNSSPWGNLGILDNKGIDATLELAPIAIGKAYLDMRATFTHNKDKVIENDQPKQPFDYMERRGVNYLSRFGYVADGLFQSQKEIAEHADQSALGAQRVGDIRYRDLNGDGVINANDVTRIGNGDVPNTIYGFGFNVTYKQFYVGAFFQGISGADRQIAGDGIIPFNNSTGAERSNLFAVAEDRWTEENPNPNAFYPRLAYGNAANKNNAVSSTWWVKDIDFLRLKTIDLGYNFKKGTFQSIGMKNARIYIQGVNLLYWSKFKLWDPELNTSNGTRYPNVRTVTLGVQASF</sequence>
<dbReference type="Pfam" id="PF13715">
    <property type="entry name" value="CarbopepD_reg_2"/>
    <property type="match status" value="1"/>
</dbReference>
<dbReference type="SUPFAM" id="SSF56935">
    <property type="entry name" value="Porins"/>
    <property type="match status" value="1"/>
</dbReference>
<dbReference type="InterPro" id="IPR023997">
    <property type="entry name" value="TonB-dep_OMP_SusC/RagA_CS"/>
</dbReference>
<organism evidence="3 4">
    <name type="scientific">Sphingobacterium spiritivorum</name>
    <name type="common">Flavobacterium spiritivorum</name>
    <dbReference type="NCBI Taxonomy" id="258"/>
    <lineage>
        <taxon>Bacteria</taxon>
        <taxon>Pseudomonadati</taxon>
        <taxon>Bacteroidota</taxon>
        <taxon>Sphingobacteriia</taxon>
        <taxon>Sphingobacteriales</taxon>
        <taxon>Sphingobacteriaceae</taxon>
        <taxon>Sphingobacterium</taxon>
    </lineage>
</organism>
<keyword evidence="1" id="KW-0732">Signal</keyword>
<feature type="domain" description="TonB-dependent receptor plug" evidence="2">
    <location>
        <begin position="121"/>
        <end position="228"/>
    </location>
</feature>
<name>A0A380C4V1_SPHSI</name>
<dbReference type="EMBL" id="UGYW01000002">
    <property type="protein sequence ID" value="SUJ12818.1"/>
    <property type="molecule type" value="Genomic_DNA"/>
</dbReference>
<dbReference type="Proteomes" id="UP000254893">
    <property type="component" value="Unassembled WGS sequence"/>
</dbReference>
<dbReference type="Pfam" id="PF07715">
    <property type="entry name" value="Plug"/>
    <property type="match status" value="1"/>
</dbReference>
<dbReference type="FunFam" id="2.170.130.10:FF:000003">
    <property type="entry name" value="SusC/RagA family TonB-linked outer membrane protein"/>
    <property type="match status" value="1"/>
</dbReference>
<dbReference type="PROSITE" id="PS00018">
    <property type="entry name" value="EF_HAND_1"/>
    <property type="match status" value="1"/>
</dbReference>
<reference evidence="3 4" key="1">
    <citation type="submission" date="2018-06" db="EMBL/GenBank/DDBJ databases">
        <authorList>
            <consortium name="Pathogen Informatics"/>
            <person name="Doyle S."/>
        </authorList>
    </citation>
    <scope>NUCLEOTIDE SEQUENCE [LARGE SCALE GENOMIC DNA]</scope>
    <source>
        <strain evidence="3 4">NCTC11388</strain>
    </source>
</reference>